<proteinExistence type="predicted"/>
<protein>
    <recommendedName>
        <fullName evidence="3">SMI1/KNR4 family protein</fullName>
    </recommendedName>
</protein>
<reference evidence="1 2" key="1">
    <citation type="submission" date="2021-01" db="EMBL/GenBank/DDBJ databases">
        <title>Whole genome shotgun sequence of Asanoa siamensis NBRC 107932.</title>
        <authorList>
            <person name="Komaki H."/>
            <person name="Tamura T."/>
        </authorList>
    </citation>
    <scope>NUCLEOTIDE SEQUENCE [LARGE SCALE GENOMIC DNA]</scope>
    <source>
        <strain evidence="1 2">NBRC 107932</strain>
    </source>
</reference>
<name>A0ABQ4D0Y7_9ACTN</name>
<evidence type="ECO:0000313" key="2">
    <source>
        <dbReference type="Proteomes" id="UP000604117"/>
    </source>
</evidence>
<comment type="caution">
    <text evidence="1">The sequence shown here is derived from an EMBL/GenBank/DDBJ whole genome shotgun (WGS) entry which is preliminary data.</text>
</comment>
<evidence type="ECO:0000313" key="1">
    <source>
        <dbReference type="EMBL" id="GIF77206.1"/>
    </source>
</evidence>
<accession>A0ABQ4D0Y7</accession>
<sequence>MICAVSDWGRFLREVSWFLRPGEAVEVGASRAWTRGAVDGLPALSSLLAATTVTPVSVGGEPYELLAWGAADERRGWLCRPPQDGDVGAVSGAHESFWKVCGGIVERFGEPDTWWTNQNEVLTVEATRVGVAEVLADYAWLWEDNGLTLPVRPEDYYAVAVEANGNLTLAHRTDGRLLLFAPDHAFAHVTPLAGCPPYSLLTLDHVPDLTGWIEQCATAWR</sequence>
<gene>
    <name evidence="1" type="ORF">Asi02nite_67240</name>
</gene>
<dbReference type="Proteomes" id="UP000604117">
    <property type="component" value="Unassembled WGS sequence"/>
</dbReference>
<organism evidence="1 2">
    <name type="scientific">Asanoa siamensis</name>
    <dbReference type="NCBI Taxonomy" id="926357"/>
    <lineage>
        <taxon>Bacteria</taxon>
        <taxon>Bacillati</taxon>
        <taxon>Actinomycetota</taxon>
        <taxon>Actinomycetes</taxon>
        <taxon>Micromonosporales</taxon>
        <taxon>Micromonosporaceae</taxon>
        <taxon>Asanoa</taxon>
    </lineage>
</organism>
<evidence type="ECO:0008006" key="3">
    <source>
        <dbReference type="Google" id="ProtNLM"/>
    </source>
</evidence>
<dbReference type="EMBL" id="BONE01000082">
    <property type="protein sequence ID" value="GIF77206.1"/>
    <property type="molecule type" value="Genomic_DNA"/>
</dbReference>
<keyword evidence="2" id="KW-1185">Reference proteome</keyword>